<evidence type="ECO:0000256" key="4">
    <source>
        <dbReference type="ARBA" id="ARBA00022833"/>
    </source>
</evidence>
<gene>
    <name evidence="8" type="ORF">DES47_103675</name>
</gene>
<keyword evidence="8" id="KW-0645">Protease</keyword>
<protein>
    <submittedName>
        <fullName evidence="8">Glutamate carboxypeptidase</fullName>
    </submittedName>
</protein>
<dbReference type="InterPro" id="IPR011650">
    <property type="entry name" value="Peptidase_M20_dimer"/>
</dbReference>
<dbReference type="PANTHER" id="PTHR43808:SF10">
    <property type="entry name" value="BLL3749 PROTEIN"/>
    <property type="match status" value="1"/>
</dbReference>
<reference evidence="8 9" key="1">
    <citation type="submission" date="2019-03" db="EMBL/GenBank/DDBJ databases">
        <title>Genomic Encyclopedia of Type Strains, Phase IV (KMG-IV): sequencing the most valuable type-strain genomes for metagenomic binning, comparative biology and taxonomic classification.</title>
        <authorList>
            <person name="Goeker M."/>
        </authorList>
    </citation>
    <scope>NUCLEOTIDE SEQUENCE [LARGE SCALE GENOMIC DNA]</scope>
    <source>
        <strain evidence="8 9">DSM 16998</strain>
    </source>
</reference>
<dbReference type="Gene3D" id="3.30.70.360">
    <property type="match status" value="1"/>
</dbReference>
<dbReference type="GO" id="GO:0046872">
    <property type="term" value="F:metal ion binding"/>
    <property type="evidence" value="ECO:0007669"/>
    <property type="project" value="UniProtKB-KW"/>
</dbReference>
<feature type="active site" evidence="5">
    <location>
        <position position="124"/>
    </location>
</feature>
<evidence type="ECO:0000313" key="9">
    <source>
        <dbReference type="Proteomes" id="UP000295361"/>
    </source>
</evidence>
<feature type="domain" description="Peptidase M20 dimerisation" evidence="7">
    <location>
        <begin position="222"/>
        <end position="322"/>
    </location>
</feature>
<dbReference type="CDD" id="cd03885">
    <property type="entry name" value="M20_CPDG2"/>
    <property type="match status" value="1"/>
</dbReference>
<feature type="chain" id="PRO_5020872057" evidence="6">
    <location>
        <begin position="28"/>
        <end position="430"/>
    </location>
</feature>
<dbReference type="EMBL" id="SNXS01000003">
    <property type="protein sequence ID" value="TDP71693.1"/>
    <property type="molecule type" value="Genomic_DNA"/>
</dbReference>
<keyword evidence="4" id="KW-0862">Zinc</keyword>
<dbReference type="Proteomes" id="UP000295361">
    <property type="component" value="Unassembled WGS sequence"/>
</dbReference>
<proteinExistence type="predicted"/>
<feature type="signal peptide" evidence="6">
    <location>
        <begin position="1"/>
        <end position="27"/>
    </location>
</feature>
<dbReference type="OrthoDB" id="9776600at2"/>
<evidence type="ECO:0000313" key="8">
    <source>
        <dbReference type="EMBL" id="TDP71693.1"/>
    </source>
</evidence>
<dbReference type="Pfam" id="PF01546">
    <property type="entry name" value="Peptidase_M20"/>
    <property type="match status" value="1"/>
</dbReference>
<dbReference type="Pfam" id="PF07687">
    <property type="entry name" value="M20_dimer"/>
    <property type="match status" value="1"/>
</dbReference>
<sequence length="430" mass="46057">MKRSSLPLRLWRLSCLALLCCASLAGAAPLEPVLEAAQREKPLLLDTLRQLVAIESGSRELQGLEQAAKLIADRLRSLGGKVELVDTNVEVYRMEDTPEKVGKAVRATFNGTGTARILLIAHMDTVYPAGMLAKQPFEIRDDKAYGLGIADDKAGVAVILHTVAMLKSLNYDKFGRLTVLINGDEEISSPGSRAMLTRLGGEHDVVMSFEGAGVRNDGLSLATAGIASVNLTVKGRASHAGSSPELGVNALYELSHQLLQMRDLSDPAHGVKVNWTMANAGITRNMIPPFATASADVRVLRVADYDGVEKKLRERIQNKLLPGSQVELVFERRRPPLESTAASKAFASHAQGVYAELGLTLQVSSSAGGGGTDAAFASLATKAAVVERFGLQGFGAHTTDAEFVLIGSIEPRLYLAARMVMEASEGKWRK</sequence>
<dbReference type="RefSeq" id="WP_133701449.1">
    <property type="nucleotide sequence ID" value="NZ_SNXS01000003.1"/>
</dbReference>
<dbReference type="AlphaFoldDB" id="A0A4R6QMW8"/>
<keyword evidence="6" id="KW-0732">Signal</keyword>
<evidence type="ECO:0000256" key="2">
    <source>
        <dbReference type="ARBA" id="ARBA00022723"/>
    </source>
</evidence>
<comment type="caution">
    <text evidence="8">The sequence shown here is derived from an EMBL/GenBank/DDBJ whole genome shotgun (WGS) entry which is preliminary data.</text>
</comment>
<dbReference type="InterPro" id="IPR002933">
    <property type="entry name" value="Peptidase_M20"/>
</dbReference>
<evidence type="ECO:0000259" key="7">
    <source>
        <dbReference type="Pfam" id="PF07687"/>
    </source>
</evidence>
<keyword evidence="9" id="KW-1185">Reference proteome</keyword>
<dbReference type="InterPro" id="IPR001261">
    <property type="entry name" value="ArgE/DapE_CS"/>
</dbReference>
<dbReference type="InterPro" id="IPR017150">
    <property type="entry name" value="Pept_M20_glutamate_carboxypep"/>
</dbReference>
<dbReference type="PROSITE" id="PS00758">
    <property type="entry name" value="ARGE_DAPE_CPG2_1"/>
    <property type="match status" value="1"/>
</dbReference>
<accession>A0A4R6QMW8</accession>
<keyword evidence="3" id="KW-0378">Hydrolase</keyword>
<keyword evidence="8" id="KW-0121">Carboxypeptidase</keyword>
<dbReference type="InterPro" id="IPR050072">
    <property type="entry name" value="Peptidase_M20A"/>
</dbReference>
<dbReference type="GO" id="GO:0004180">
    <property type="term" value="F:carboxypeptidase activity"/>
    <property type="evidence" value="ECO:0007669"/>
    <property type="project" value="UniProtKB-KW"/>
</dbReference>
<dbReference type="InParanoid" id="A0A4R6QMW8"/>
<dbReference type="PIRSF" id="PIRSF037238">
    <property type="entry name" value="Carboxypeptidase_G2"/>
    <property type="match status" value="1"/>
</dbReference>
<feature type="active site" description="Proton acceptor" evidence="5">
    <location>
        <position position="185"/>
    </location>
</feature>
<dbReference type="Gene3D" id="3.40.630.10">
    <property type="entry name" value="Zn peptidases"/>
    <property type="match status" value="1"/>
</dbReference>
<dbReference type="PANTHER" id="PTHR43808">
    <property type="entry name" value="ACETYLORNITHINE DEACETYLASE"/>
    <property type="match status" value="1"/>
</dbReference>
<name>A0A4R6QMW8_9BURK</name>
<evidence type="ECO:0000256" key="5">
    <source>
        <dbReference type="PIRSR" id="PIRSR037238-1"/>
    </source>
</evidence>
<evidence type="ECO:0000256" key="1">
    <source>
        <dbReference type="ARBA" id="ARBA00001947"/>
    </source>
</evidence>
<dbReference type="PROSITE" id="PS00759">
    <property type="entry name" value="ARGE_DAPE_CPG2_2"/>
    <property type="match status" value="1"/>
</dbReference>
<evidence type="ECO:0000256" key="6">
    <source>
        <dbReference type="SAM" id="SignalP"/>
    </source>
</evidence>
<dbReference type="SUPFAM" id="SSF53187">
    <property type="entry name" value="Zn-dependent exopeptidases"/>
    <property type="match status" value="1"/>
</dbReference>
<organism evidence="8 9">
    <name type="scientific">Roseateles toxinivorans</name>
    <dbReference type="NCBI Taxonomy" id="270368"/>
    <lineage>
        <taxon>Bacteria</taxon>
        <taxon>Pseudomonadati</taxon>
        <taxon>Pseudomonadota</taxon>
        <taxon>Betaproteobacteria</taxon>
        <taxon>Burkholderiales</taxon>
        <taxon>Sphaerotilaceae</taxon>
        <taxon>Roseateles</taxon>
    </lineage>
</organism>
<comment type="cofactor">
    <cofactor evidence="1">
        <name>Zn(2+)</name>
        <dbReference type="ChEBI" id="CHEBI:29105"/>
    </cofactor>
</comment>
<evidence type="ECO:0000256" key="3">
    <source>
        <dbReference type="ARBA" id="ARBA00022801"/>
    </source>
</evidence>
<dbReference type="SUPFAM" id="SSF55031">
    <property type="entry name" value="Bacterial exopeptidase dimerisation domain"/>
    <property type="match status" value="1"/>
</dbReference>
<keyword evidence="2" id="KW-0479">Metal-binding</keyword>
<dbReference type="InterPro" id="IPR036264">
    <property type="entry name" value="Bact_exopeptidase_dim_dom"/>
</dbReference>
<dbReference type="NCBIfam" id="NF004788">
    <property type="entry name" value="PRK06133.1"/>
    <property type="match status" value="1"/>
</dbReference>